<sequence length="82" mass="8590">MPQFDRDAAPRAGHAVGRTRVFRPRTPLPATAPRAGRTRAGRLGSAPGAILTIVGHRARADAGPGAHTIDNAIEANAIKEMM</sequence>
<dbReference type="RefSeq" id="WP_078974183.1">
    <property type="nucleotide sequence ID" value="NZ_MWQN01000001.1"/>
</dbReference>
<reference evidence="2 3" key="1">
    <citation type="submission" date="2017-03" db="EMBL/GenBank/DDBJ databases">
        <title>Draft genome sequence of Streptomyces scabrisporus NF3, endophyte isolated from Amphipterygium adstringens.</title>
        <authorList>
            <person name="Vazquez M."/>
            <person name="Ceapa C.D."/>
            <person name="Rodriguez Luna D."/>
            <person name="Sanchez Esquivel S."/>
        </authorList>
    </citation>
    <scope>NUCLEOTIDE SEQUENCE [LARGE SCALE GENOMIC DNA]</scope>
    <source>
        <strain evidence="2 3">NF3</strain>
    </source>
</reference>
<evidence type="ECO:0000313" key="2">
    <source>
        <dbReference type="EMBL" id="OPC79916.1"/>
    </source>
</evidence>
<keyword evidence="3" id="KW-1185">Reference proteome</keyword>
<name>A0A1T3NSZ7_9ACTN</name>
<dbReference type="AlphaFoldDB" id="A0A1T3NSZ7"/>
<evidence type="ECO:0000313" key="3">
    <source>
        <dbReference type="Proteomes" id="UP000190037"/>
    </source>
</evidence>
<dbReference type="Proteomes" id="UP000190037">
    <property type="component" value="Unassembled WGS sequence"/>
</dbReference>
<organism evidence="2 3">
    <name type="scientific">Embleya scabrispora</name>
    <dbReference type="NCBI Taxonomy" id="159449"/>
    <lineage>
        <taxon>Bacteria</taxon>
        <taxon>Bacillati</taxon>
        <taxon>Actinomycetota</taxon>
        <taxon>Actinomycetes</taxon>
        <taxon>Kitasatosporales</taxon>
        <taxon>Streptomycetaceae</taxon>
        <taxon>Embleya</taxon>
    </lineage>
</organism>
<comment type="caution">
    <text evidence="2">The sequence shown here is derived from an EMBL/GenBank/DDBJ whole genome shotgun (WGS) entry which is preliminary data.</text>
</comment>
<dbReference type="STRING" id="159449.B4N89_02220"/>
<evidence type="ECO:0000256" key="1">
    <source>
        <dbReference type="SAM" id="MobiDB-lite"/>
    </source>
</evidence>
<proteinExistence type="predicted"/>
<protein>
    <submittedName>
        <fullName evidence="2">Uncharacterized protein</fullName>
    </submittedName>
</protein>
<feature type="region of interest" description="Disordered" evidence="1">
    <location>
        <begin position="1"/>
        <end position="45"/>
    </location>
</feature>
<feature type="compositionally biased region" description="Low complexity" evidence="1">
    <location>
        <begin position="24"/>
        <end position="35"/>
    </location>
</feature>
<dbReference type="EMBL" id="MWQN01000001">
    <property type="protein sequence ID" value="OPC79916.1"/>
    <property type="molecule type" value="Genomic_DNA"/>
</dbReference>
<gene>
    <name evidence="2" type="ORF">B4N89_02220</name>
</gene>
<accession>A0A1T3NSZ7</accession>
<dbReference type="OrthoDB" id="9871149at2"/>